<dbReference type="PROSITE" id="PS50297">
    <property type="entry name" value="ANK_REP_REGION"/>
    <property type="match status" value="5"/>
</dbReference>
<dbReference type="SMART" id="SM00028">
    <property type="entry name" value="TPR"/>
    <property type="match status" value="2"/>
</dbReference>
<protein>
    <submittedName>
        <fullName evidence="3">Uncharacterized protein</fullName>
    </submittedName>
</protein>
<dbReference type="HOGENOM" id="CLU_000134_44_6_1"/>
<dbReference type="PANTHER" id="PTHR46224">
    <property type="entry name" value="ANKYRIN REPEAT FAMILY PROTEIN"/>
    <property type="match status" value="1"/>
</dbReference>
<evidence type="ECO:0000313" key="3">
    <source>
        <dbReference type="EnsemblPlants" id="ONIVA08G07680.4"/>
    </source>
</evidence>
<dbReference type="SUPFAM" id="SSF48403">
    <property type="entry name" value="Ankyrin repeat"/>
    <property type="match status" value="1"/>
</dbReference>
<dbReference type="Gene3D" id="1.25.40.10">
    <property type="entry name" value="Tetratricopeptide repeat domain"/>
    <property type="match status" value="1"/>
</dbReference>
<dbReference type="SUPFAM" id="SSF48452">
    <property type="entry name" value="TPR-like"/>
    <property type="match status" value="1"/>
</dbReference>
<feature type="repeat" description="TPR" evidence="2">
    <location>
        <begin position="319"/>
        <end position="352"/>
    </location>
</feature>
<accession>A0A0E0I8W4</accession>
<dbReference type="AlphaFoldDB" id="A0A0E0I8W4"/>
<dbReference type="InterPro" id="IPR002110">
    <property type="entry name" value="Ankyrin_rpt"/>
</dbReference>
<evidence type="ECO:0000256" key="1">
    <source>
        <dbReference type="PROSITE-ProRule" id="PRU00023"/>
    </source>
</evidence>
<dbReference type="PROSITE" id="PS50005">
    <property type="entry name" value="TPR"/>
    <property type="match status" value="1"/>
</dbReference>
<dbReference type="Gene3D" id="1.25.40.20">
    <property type="entry name" value="Ankyrin repeat-containing domain"/>
    <property type="match status" value="2"/>
</dbReference>
<evidence type="ECO:0000313" key="4">
    <source>
        <dbReference type="Proteomes" id="UP000006591"/>
    </source>
</evidence>
<dbReference type="PRINTS" id="PR01415">
    <property type="entry name" value="ANKYRIN"/>
</dbReference>
<dbReference type="SMART" id="SM00248">
    <property type="entry name" value="ANK"/>
    <property type="match status" value="5"/>
</dbReference>
<dbReference type="EnsemblPlants" id="ONIVA08G07680.4">
    <property type="protein sequence ID" value="ONIVA08G07680.4"/>
    <property type="gene ID" value="ONIVA08G07680"/>
</dbReference>
<dbReference type="InterPro" id="IPR051616">
    <property type="entry name" value="Cul2-RING_E3_ligase_SR"/>
</dbReference>
<dbReference type="InterPro" id="IPR011990">
    <property type="entry name" value="TPR-like_helical_dom_sf"/>
</dbReference>
<dbReference type="PROSITE" id="PS50088">
    <property type="entry name" value="ANK_REPEAT"/>
    <property type="match status" value="5"/>
</dbReference>
<dbReference type="PANTHER" id="PTHR46224:SF5">
    <property type="entry name" value="OS09G0124800 PROTEIN"/>
    <property type="match status" value="1"/>
</dbReference>
<dbReference type="Gramene" id="ONIVA08G07680.4">
    <property type="protein sequence ID" value="ONIVA08G07680.4"/>
    <property type="gene ID" value="ONIVA08G07680"/>
</dbReference>
<feature type="repeat" description="ANK" evidence="1">
    <location>
        <begin position="190"/>
        <end position="222"/>
    </location>
</feature>
<keyword evidence="2" id="KW-0802">TPR repeat</keyword>
<feature type="repeat" description="ANK" evidence="1">
    <location>
        <begin position="156"/>
        <end position="189"/>
    </location>
</feature>
<evidence type="ECO:0000256" key="2">
    <source>
        <dbReference type="PROSITE-ProRule" id="PRU00339"/>
    </source>
</evidence>
<reference evidence="3" key="2">
    <citation type="submission" date="2018-04" db="EMBL/GenBank/DDBJ databases">
        <title>OnivRS2 (Oryza nivara Reference Sequence Version 2).</title>
        <authorList>
            <person name="Zhang J."/>
            <person name="Kudrna D."/>
            <person name="Lee S."/>
            <person name="Talag J."/>
            <person name="Rajasekar S."/>
            <person name="Welchert J."/>
            <person name="Hsing Y.-I."/>
            <person name="Wing R.A."/>
        </authorList>
    </citation>
    <scope>NUCLEOTIDE SEQUENCE [LARGE SCALE GENOMIC DNA]</scope>
    <source>
        <strain evidence="3">SL10</strain>
    </source>
</reference>
<keyword evidence="4" id="KW-1185">Reference proteome</keyword>
<organism evidence="3">
    <name type="scientific">Oryza nivara</name>
    <name type="common">Indian wild rice</name>
    <name type="synonym">Oryza sativa f. spontanea</name>
    <dbReference type="NCBI Taxonomy" id="4536"/>
    <lineage>
        <taxon>Eukaryota</taxon>
        <taxon>Viridiplantae</taxon>
        <taxon>Streptophyta</taxon>
        <taxon>Embryophyta</taxon>
        <taxon>Tracheophyta</taxon>
        <taxon>Spermatophyta</taxon>
        <taxon>Magnoliopsida</taxon>
        <taxon>Liliopsida</taxon>
        <taxon>Poales</taxon>
        <taxon>Poaceae</taxon>
        <taxon>BOP clade</taxon>
        <taxon>Oryzoideae</taxon>
        <taxon>Oryzeae</taxon>
        <taxon>Oryzinae</taxon>
        <taxon>Oryza</taxon>
    </lineage>
</organism>
<feature type="repeat" description="ANK" evidence="1">
    <location>
        <begin position="121"/>
        <end position="148"/>
    </location>
</feature>
<feature type="repeat" description="ANK" evidence="1">
    <location>
        <begin position="55"/>
        <end position="77"/>
    </location>
</feature>
<reference evidence="3" key="1">
    <citation type="submission" date="2015-04" db="UniProtKB">
        <authorList>
            <consortium name="EnsemblPlants"/>
        </authorList>
    </citation>
    <scope>IDENTIFICATION</scope>
    <source>
        <strain evidence="3">SL10</strain>
    </source>
</reference>
<sequence>MEEKGMGKQRWEKMLLQAAFDGNLRLLRKMARGLVTTGRGRGEADVLAAVADGGSGSRALHLAATEGRMDVLTYLVEDLRLDVNQTNDRGETPLFLSAFFGRTASTRYLLDHGADPMIVGKSGSPLHAAAGKGHCEIVELLLSRGIGIVFDSLYGTPLHTAAAHGQCSTMKILLDHHADAGADVNFRDSNGATYVMMAANYGFSGIMKCLLDAGANPNIPDQFGVFPIEVAALQVHREIVEMLFPLTSPISTVLDWSIDGIFAHAKNFGSKPLALGLGPSPDDSAILLANRSLCWLRLENGKQALADANMCRMFRPHWIKACYRQGAAFMLLKEYGNACDAFSDGLKLDPANVDIENALRQRFRP</sequence>
<dbReference type="Pfam" id="PF00023">
    <property type="entry name" value="Ank"/>
    <property type="match status" value="1"/>
</dbReference>
<dbReference type="InterPro" id="IPR019734">
    <property type="entry name" value="TPR_rpt"/>
</dbReference>
<dbReference type="Pfam" id="PF12796">
    <property type="entry name" value="Ank_2"/>
    <property type="match status" value="2"/>
</dbReference>
<keyword evidence="1" id="KW-0040">ANK repeat</keyword>
<name>A0A0E0I8W4_ORYNI</name>
<proteinExistence type="predicted"/>
<dbReference type="InterPro" id="IPR036770">
    <property type="entry name" value="Ankyrin_rpt-contain_sf"/>
</dbReference>
<dbReference type="Proteomes" id="UP000006591">
    <property type="component" value="Chromosome 8"/>
</dbReference>
<feature type="repeat" description="ANK" evidence="1">
    <location>
        <begin position="89"/>
        <end position="121"/>
    </location>
</feature>